<dbReference type="Proteomes" id="UP000834458">
    <property type="component" value="Unassembled WGS sequence"/>
</dbReference>
<dbReference type="AlphaFoldDB" id="A0AA35GHT6"/>
<protein>
    <submittedName>
        <fullName evidence="1">Uncharacterized protein</fullName>
    </submittedName>
</protein>
<dbReference type="EMBL" id="CAHPSC010000104">
    <property type="protein sequence ID" value="CAB5711143.1"/>
    <property type="molecule type" value="Genomic_DNA"/>
</dbReference>
<name>A0AA35GHT6_9BURK</name>
<evidence type="ECO:0000313" key="1">
    <source>
        <dbReference type="EMBL" id="CAB5711143.1"/>
    </source>
</evidence>
<sequence length="240" mass="26038">MGIHSKLAGLQLFLADDTFNGHARLALIEHKGLRMEDAPPVFYMGVDSNGRCVAPRIKPGLPHPFGGLHAHHVRRCQIGPPPGGGNRVSLHEFQHSLAGLAQTPFVPRPAHGLANAGGRQLRNHARAFDRSQTGAVGHDAGIDHQQLVGRARLTSEHDPAKAHLGVNGQNHFRQLNLTDAVIQSRAQLGHFWVFVLCGQWRQMEFIIHAQYATAGCSGHRIDTGSYSGQQRLQESGSLAG</sequence>
<gene>
    <name evidence="1" type="ORF">GHA_03669</name>
</gene>
<reference evidence="1" key="1">
    <citation type="submission" date="2020-05" db="EMBL/GenBank/DDBJ databases">
        <authorList>
            <person name="Delgado-Blas J."/>
        </authorList>
    </citation>
    <scope>NUCLEOTIDE SEQUENCE</scope>
    <source>
        <strain evidence="1">BB1454</strain>
    </source>
</reference>
<evidence type="ECO:0000313" key="2">
    <source>
        <dbReference type="Proteomes" id="UP000834458"/>
    </source>
</evidence>
<comment type="caution">
    <text evidence="1">The sequence shown here is derived from an EMBL/GenBank/DDBJ whole genome shotgun (WGS) entry which is preliminary data.</text>
</comment>
<organism evidence="1 2">
    <name type="scientific">Comamonas aquatica</name>
    <dbReference type="NCBI Taxonomy" id="225991"/>
    <lineage>
        <taxon>Bacteria</taxon>
        <taxon>Pseudomonadati</taxon>
        <taxon>Pseudomonadota</taxon>
        <taxon>Betaproteobacteria</taxon>
        <taxon>Burkholderiales</taxon>
        <taxon>Comamonadaceae</taxon>
        <taxon>Comamonas</taxon>
    </lineage>
</organism>
<proteinExistence type="predicted"/>
<accession>A0AA35GHT6</accession>